<reference evidence="1" key="1">
    <citation type="journal article" date="2019" name="bioRxiv">
        <title>The Genome of the Zebra Mussel, Dreissena polymorpha: A Resource for Invasive Species Research.</title>
        <authorList>
            <person name="McCartney M.A."/>
            <person name="Auch B."/>
            <person name="Kono T."/>
            <person name="Mallez S."/>
            <person name="Zhang Y."/>
            <person name="Obille A."/>
            <person name="Becker A."/>
            <person name="Abrahante J.E."/>
            <person name="Garbe J."/>
            <person name="Badalamenti J.P."/>
            <person name="Herman A."/>
            <person name="Mangelson H."/>
            <person name="Liachko I."/>
            <person name="Sullivan S."/>
            <person name="Sone E.D."/>
            <person name="Koren S."/>
            <person name="Silverstein K.A.T."/>
            <person name="Beckman K.B."/>
            <person name="Gohl D.M."/>
        </authorList>
    </citation>
    <scope>NUCLEOTIDE SEQUENCE</scope>
    <source>
        <strain evidence="1">Duluth1</strain>
        <tissue evidence="1">Whole animal</tissue>
    </source>
</reference>
<sequence>MVLSREWLSCNNNSLDHTGALQPHSSIPVVSKYRVNFSEASVPNTGDTTSSLVKLHGQYFMS</sequence>
<gene>
    <name evidence="1" type="ORF">DPMN_046095</name>
</gene>
<reference evidence="1" key="2">
    <citation type="submission" date="2020-11" db="EMBL/GenBank/DDBJ databases">
        <authorList>
            <person name="McCartney M.A."/>
            <person name="Auch B."/>
            <person name="Kono T."/>
            <person name="Mallez S."/>
            <person name="Becker A."/>
            <person name="Gohl D.M."/>
            <person name="Silverstein K.A.T."/>
            <person name="Koren S."/>
            <person name="Bechman K.B."/>
            <person name="Herman A."/>
            <person name="Abrahante J.E."/>
            <person name="Garbe J."/>
        </authorList>
    </citation>
    <scope>NUCLEOTIDE SEQUENCE</scope>
    <source>
        <strain evidence="1">Duluth1</strain>
        <tissue evidence="1">Whole animal</tissue>
    </source>
</reference>
<protein>
    <submittedName>
        <fullName evidence="1">Uncharacterized protein</fullName>
    </submittedName>
</protein>
<dbReference type="EMBL" id="JAIWYP010000011">
    <property type="protein sequence ID" value="KAH3739443.1"/>
    <property type="molecule type" value="Genomic_DNA"/>
</dbReference>
<dbReference type="AlphaFoldDB" id="A0A9D4D8Z5"/>
<name>A0A9D4D8Z5_DREPO</name>
<comment type="caution">
    <text evidence="1">The sequence shown here is derived from an EMBL/GenBank/DDBJ whole genome shotgun (WGS) entry which is preliminary data.</text>
</comment>
<organism evidence="1 2">
    <name type="scientific">Dreissena polymorpha</name>
    <name type="common">Zebra mussel</name>
    <name type="synonym">Mytilus polymorpha</name>
    <dbReference type="NCBI Taxonomy" id="45954"/>
    <lineage>
        <taxon>Eukaryota</taxon>
        <taxon>Metazoa</taxon>
        <taxon>Spiralia</taxon>
        <taxon>Lophotrochozoa</taxon>
        <taxon>Mollusca</taxon>
        <taxon>Bivalvia</taxon>
        <taxon>Autobranchia</taxon>
        <taxon>Heteroconchia</taxon>
        <taxon>Euheterodonta</taxon>
        <taxon>Imparidentia</taxon>
        <taxon>Neoheterodontei</taxon>
        <taxon>Myida</taxon>
        <taxon>Dreissenoidea</taxon>
        <taxon>Dreissenidae</taxon>
        <taxon>Dreissena</taxon>
    </lineage>
</organism>
<evidence type="ECO:0000313" key="2">
    <source>
        <dbReference type="Proteomes" id="UP000828390"/>
    </source>
</evidence>
<proteinExistence type="predicted"/>
<dbReference type="Proteomes" id="UP000828390">
    <property type="component" value="Unassembled WGS sequence"/>
</dbReference>
<keyword evidence="2" id="KW-1185">Reference proteome</keyword>
<accession>A0A9D4D8Z5</accession>
<evidence type="ECO:0000313" key="1">
    <source>
        <dbReference type="EMBL" id="KAH3739443.1"/>
    </source>
</evidence>